<evidence type="ECO:0000256" key="3">
    <source>
        <dbReference type="ARBA" id="ARBA00005641"/>
    </source>
</evidence>
<evidence type="ECO:0000256" key="2">
    <source>
        <dbReference type="ARBA" id="ARBA00004613"/>
    </source>
</evidence>
<feature type="region of interest" description="Disordered" evidence="9">
    <location>
        <begin position="653"/>
        <end position="673"/>
    </location>
</feature>
<feature type="compositionally biased region" description="Low complexity" evidence="9">
    <location>
        <begin position="570"/>
        <end position="579"/>
    </location>
</feature>
<name>A0A387L1W3_PARKE</name>
<dbReference type="Gene3D" id="3.20.20.80">
    <property type="entry name" value="Glycosidases"/>
    <property type="match status" value="2"/>
</dbReference>
<evidence type="ECO:0000313" key="12">
    <source>
        <dbReference type="EMBL" id="BBG40174.1"/>
    </source>
</evidence>
<evidence type="ECO:0000256" key="5">
    <source>
        <dbReference type="ARBA" id="ARBA00022525"/>
    </source>
</evidence>
<comment type="catalytic activity">
    <reaction evidence="1">
        <text>Random hydrolysis of (1-&gt;4)-beta-D-mannosidic linkages in mannans, galactomannans and glucomannans.</text>
        <dbReference type="EC" id="3.2.1.78"/>
    </reaction>
</comment>
<feature type="domain" description="Glycoside hydrolase family 5" evidence="11">
    <location>
        <begin position="731"/>
        <end position="1095"/>
    </location>
</feature>
<keyword evidence="7" id="KW-0378">Hydrolase</keyword>
<dbReference type="EMBL" id="LC424335">
    <property type="protein sequence ID" value="BBG40174.1"/>
    <property type="molecule type" value="mRNA"/>
</dbReference>
<feature type="domain" description="Glycoside hydrolase family 5" evidence="11">
    <location>
        <begin position="1245"/>
        <end position="1534"/>
    </location>
</feature>
<evidence type="ECO:0000259" key="11">
    <source>
        <dbReference type="Pfam" id="PF26410"/>
    </source>
</evidence>
<feature type="compositionally biased region" description="Low complexity" evidence="9">
    <location>
        <begin position="653"/>
        <end position="670"/>
    </location>
</feature>
<sequence length="1609" mass="172954">MSSTGLQLLVFDARRGNREGQEIQKILAFYPTETPEVEQITTAGLLHGLLLFSSNFCQAAPRAWVPRHCTQTNLRAVLLQSYQIISLLHGPIEGLLQQDGSGQQAERAILPVLEHLGRQLSNRASWQHRQLRNPLADVALAPMLRLSPATSLANFSNGLHLVSLGRGGGSRGVEGVVLLYQLHVVWSSLAPEDTAAIYSLAATALLHPQSAGQRGTACEASQPNMLDSCCWHQLPSKYVVLRPGCLRSPRPQHLLPTSPSLPGQLSPSPSFPQPMSQQAQQQQQQDDEDDESQLDEVASIPVVQIQGGQEPCHLLPYKEGKLWVLLLVSASVHLTQHTLAALQAAMGPPAQQLAAQVGLEVRDMGAEPAHLPGYRYLFCDQASQSCVATPRVKISAMLHHSRALAASVRESLSLLEPSHRASGSAQGARNSGSVGDGWCIGEGGLATTEAGQQEGGSLLGDPPAWLPNTGVAPSSGRSLAGGQLEGMEGQPGTGHDSHAGAEPAAATAALSTPTGNGSAEPQGVPGSCDSPDSTGSSGAVPADEPEVPGADAEANVETVGEVEKQYSGDASAAASANAAVEGQPPLTTTSPPGMATGPEECGTSAAGGVTAAAPQPAASASALPGDPSPSTAGPITAAAAAGPLADAPDVVVAAPVDPSTGSSSSACSGGMATPPPAVGANEVHEVLVRSSQDCWAEARVASRWGRQLVVVRERKTEKALGEAAASPHTGFIRVSQGRFVDANCREFLFSGWNGWKVLDYGANKFSPPGFSSGQEFITDLFKRANSNNLNVLRFFTTGDDDQAVVLMQSPGNFNEYAFQGLDFVLDAADKAGIKLILVPSNLWKPNGGVPQFEQWCGTSNISYTPVSDIDLRTWQMNVTDRLQTPIWWYNSTTCRQQYKDYLAGLVNRRNSINGRLYRDDPTIFAWNLLNEPRCKFCGPQVVTDWYLDMAQFLKGIDPNHMITTGEEGFFSHLSPWEPANPNRGDYKWARWAGQDFVPNHDSPNIDFAVMHLWPDNWGNMTLPFGETWIDAHMQAAASLGKPLVMEEFGKNAAEGDIPAIRDPWFQLVYGKVNDSLSNGGVLRGALFWQWDGYGTGSRDNGSNIRETDTTFTDYIAPFSHRVAAAGDAQHKLAADIVAGCTPATPGAAAAPASTNATVVPPAPEVPNATIVPLVTAAGRRLLRWSSWNAWKTLDYATNKAAPPGYSSGQEFIRDLFKRANSSGLNLLRAFTSGDEDGVVVGWRAQGLDFILDEADKAGIKLVLVPLNLWKPNGGVPQFEKWCGTDQVNTSPVSAVVRSGPLNATERVQTPYWWYINPGCRDMYKDYLRGLVLRRNSINGRLYRDDPTIFAWNLLNEVRLPGTAGRLPGQFCEPQAVTDWYLDMAQFLKSIDPNHMVTTGEEGLFAYTSPYEPVNPYRRGYRWADFTGQDFIADHNSSNIDYAVIHLWPDNWSNQNLTFGRSWIEAHMEAAESLGKPLMLEEFGKNAVETDIATVRDPWFQLVYGMVSDSLRSGGALRGALFWQWEGFGTAPRTDNGSNIRETDTTFTNYIRPFSHRMAAGEGEDGGHTAAATVVPGCIPVAPSTPSLPRPSVLPPNTSVVSAGRRLLLA</sequence>
<keyword evidence="8" id="KW-0326">Glycosidase</keyword>
<dbReference type="EC" id="3.2.1.78" evidence="4"/>
<comment type="subcellular location">
    <subcellularLocation>
        <location evidence="2">Secreted</location>
    </subcellularLocation>
</comment>
<protein>
    <recommendedName>
        <fullName evidence="4">mannan endo-1,4-beta-mannosidase</fullName>
        <ecNumber evidence="4">3.2.1.78</ecNumber>
    </recommendedName>
</protein>
<evidence type="ECO:0000256" key="8">
    <source>
        <dbReference type="ARBA" id="ARBA00023295"/>
    </source>
</evidence>
<keyword evidence="5" id="KW-0964">Secreted</keyword>
<evidence type="ECO:0000256" key="1">
    <source>
        <dbReference type="ARBA" id="ARBA00001678"/>
    </source>
</evidence>
<dbReference type="InterPro" id="IPR045053">
    <property type="entry name" value="MAN-like"/>
</dbReference>
<comment type="similarity">
    <text evidence="3">Belongs to the glycosyl hydrolase 5 (cellulase A) family.</text>
</comment>
<organism evidence="12">
    <name type="scientific">Parachlorella kessleri</name>
    <name type="common">Green alga</name>
    <name type="synonym">Chlorella kessleri</name>
    <dbReference type="NCBI Taxonomy" id="3074"/>
    <lineage>
        <taxon>Eukaryota</taxon>
        <taxon>Viridiplantae</taxon>
        <taxon>Chlorophyta</taxon>
        <taxon>core chlorophytes</taxon>
        <taxon>Trebouxiophyceae</taxon>
        <taxon>Chlorellales</taxon>
        <taxon>Chlorellaceae</taxon>
        <taxon>Parachlorella</taxon>
    </lineage>
</organism>
<evidence type="ECO:0000256" key="7">
    <source>
        <dbReference type="ARBA" id="ARBA00022801"/>
    </source>
</evidence>
<feature type="compositionally biased region" description="Low complexity" evidence="9">
    <location>
        <begin position="254"/>
        <end position="284"/>
    </location>
</feature>
<evidence type="ECO:0000256" key="4">
    <source>
        <dbReference type="ARBA" id="ARBA00012706"/>
    </source>
</evidence>
<feature type="compositionally biased region" description="Low complexity" evidence="9">
    <location>
        <begin position="500"/>
        <end position="509"/>
    </location>
</feature>
<dbReference type="InterPro" id="IPR043987">
    <property type="entry name" value="CCZ1/INTU/HSP4_longin_1"/>
</dbReference>
<dbReference type="GO" id="GO:0016192">
    <property type="term" value="P:vesicle-mediated transport"/>
    <property type="evidence" value="ECO:0007669"/>
    <property type="project" value="InterPro"/>
</dbReference>
<feature type="compositionally biased region" description="Acidic residues" evidence="9">
    <location>
        <begin position="285"/>
        <end position="294"/>
    </location>
</feature>
<dbReference type="PANTHER" id="PTHR31451:SF39">
    <property type="entry name" value="MANNAN ENDO-1,4-BETA-MANNOSIDASE 1"/>
    <property type="match status" value="1"/>
</dbReference>
<dbReference type="GO" id="GO:0016985">
    <property type="term" value="F:mannan endo-1,4-beta-mannosidase activity"/>
    <property type="evidence" value="ECO:0007669"/>
    <property type="project" value="UniProtKB-EC"/>
</dbReference>
<dbReference type="GO" id="GO:0000272">
    <property type="term" value="P:polysaccharide catabolic process"/>
    <property type="evidence" value="ECO:0007669"/>
    <property type="project" value="InterPro"/>
</dbReference>
<dbReference type="InterPro" id="IPR001547">
    <property type="entry name" value="Glyco_hydro_5"/>
</dbReference>
<proteinExistence type="evidence at transcript level"/>
<accession>A0A387L1W3</accession>
<feature type="region of interest" description="Disordered" evidence="9">
    <location>
        <begin position="251"/>
        <end position="294"/>
    </location>
</feature>
<evidence type="ECO:0000256" key="6">
    <source>
        <dbReference type="ARBA" id="ARBA00022729"/>
    </source>
</evidence>
<dbReference type="InterPro" id="IPR017853">
    <property type="entry name" value="GH"/>
</dbReference>
<feature type="region of interest" description="Disordered" evidence="9">
    <location>
        <begin position="448"/>
        <end position="636"/>
    </location>
</feature>
<dbReference type="PANTHER" id="PTHR31451">
    <property type="match status" value="1"/>
</dbReference>
<feature type="domain" description="CCZ1/INTU/HSP4 first Longin" evidence="10">
    <location>
        <begin position="9"/>
        <end position="74"/>
    </location>
</feature>
<feature type="compositionally biased region" description="Low complexity" evidence="9">
    <location>
        <begin position="604"/>
        <end position="636"/>
    </location>
</feature>
<evidence type="ECO:0000259" key="10">
    <source>
        <dbReference type="Pfam" id="PF19031"/>
    </source>
</evidence>
<keyword evidence="6" id="KW-0732">Signal</keyword>
<evidence type="ECO:0000256" key="9">
    <source>
        <dbReference type="SAM" id="MobiDB-lite"/>
    </source>
</evidence>
<dbReference type="SUPFAM" id="SSF51445">
    <property type="entry name" value="(Trans)glycosidases"/>
    <property type="match status" value="2"/>
</dbReference>
<dbReference type="GO" id="GO:0005576">
    <property type="term" value="C:extracellular region"/>
    <property type="evidence" value="ECO:0007669"/>
    <property type="project" value="UniProtKB-SubCell"/>
</dbReference>
<dbReference type="Pfam" id="PF26410">
    <property type="entry name" value="GH5_mannosidase"/>
    <property type="match status" value="2"/>
</dbReference>
<dbReference type="Pfam" id="PF19031">
    <property type="entry name" value="Intu_longin_1"/>
    <property type="match status" value="1"/>
</dbReference>
<feature type="compositionally biased region" description="Polar residues" evidence="9">
    <location>
        <begin position="510"/>
        <end position="519"/>
    </location>
</feature>
<reference evidence="12" key="1">
    <citation type="journal article" date="2018" name="Algal Res.">
        <title>Comparison of lipid productivity of Parachlorella kessleri heavy-ion beam irradiation mutant PK4 in laboratory and 150-L mass bioreactor, identification and characterization of its genetic variation.</title>
        <authorList>
            <person name="Takeshita T."/>
            <person name="Ivanov I.N."/>
            <person name="Oshima K."/>
            <person name="Ishii K."/>
            <person name="Kawamoto H."/>
            <person name="Ota S."/>
            <person name="Yamazaki T."/>
            <person name="Hirata A."/>
            <person name="Kazama Y."/>
            <person name="Abe T."/>
            <person name="Hattori M."/>
            <person name="Bisova K."/>
            <person name="Zachleder V."/>
            <person name="Kawano S."/>
        </authorList>
    </citation>
    <scope>NUCLEOTIDE SEQUENCE</scope>
    <source>
        <strain evidence="12">NIES-2152</strain>
    </source>
</reference>